<proteinExistence type="predicted"/>
<organism evidence="1 2">
    <name type="scientific">Cinchona calisaya</name>
    <dbReference type="NCBI Taxonomy" id="153742"/>
    <lineage>
        <taxon>Eukaryota</taxon>
        <taxon>Viridiplantae</taxon>
        <taxon>Streptophyta</taxon>
        <taxon>Embryophyta</taxon>
        <taxon>Tracheophyta</taxon>
        <taxon>Spermatophyta</taxon>
        <taxon>Magnoliopsida</taxon>
        <taxon>eudicotyledons</taxon>
        <taxon>Gunneridae</taxon>
        <taxon>Pentapetalae</taxon>
        <taxon>asterids</taxon>
        <taxon>lamiids</taxon>
        <taxon>Gentianales</taxon>
        <taxon>Rubiaceae</taxon>
        <taxon>Cinchonoideae</taxon>
        <taxon>Cinchoneae</taxon>
        <taxon>Cinchona</taxon>
    </lineage>
</organism>
<keyword evidence="2" id="KW-1185">Reference proteome</keyword>
<dbReference type="PANTHER" id="PTHR31973:SF187">
    <property type="entry name" value="MUTATOR TRANSPOSASE MUDRA PROTEIN"/>
    <property type="match status" value="1"/>
</dbReference>
<protein>
    <recommendedName>
        <fullName evidence="3">MULE transposase domain-containing protein</fullName>
    </recommendedName>
</protein>
<dbReference type="AlphaFoldDB" id="A0ABD3A0Q5"/>
<sequence>MFTYRSGENIEFEKGMLFTNVDAFRAILKDYVIQKEFPIQRLKNEKASYLRLDCNEGSSELRDNPQMTNLAVLAEIRKFGLQPSKMQIYRAKKKALEEIEGTHSHSYTKLPKYAELLRQTNPGITCKIHYDRPSLMVESYFRRLFISYKASKDSFLVRCKPFIGFDGCHLKGPYGGVFLCAISVDGNNSFFPLEFVVVECENKETWA</sequence>
<evidence type="ECO:0000313" key="1">
    <source>
        <dbReference type="EMBL" id="KAL3524085.1"/>
    </source>
</evidence>
<name>A0ABD3A0Q5_9GENT</name>
<reference evidence="1 2" key="1">
    <citation type="submission" date="2024-11" db="EMBL/GenBank/DDBJ databases">
        <title>A near-complete genome assembly of Cinchona calisaya.</title>
        <authorList>
            <person name="Lian D.C."/>
            <person name="Zhao X.W."/>
            <person name="Wei L."/>
        </authorList>
    </citation>
    <scope>NUCLEOTIDE SEQUENCE [LARGE SCALE GENOMIC DNA]</scope>
    <source>
        <tissue evidence="1">Nenye</tissue>
    </source>
</reference>
<evidence type="ECO:0008006" key="3">
    <source>
        <dbReference type="Google" id="ProtNLM"/>
    </source>
</evidence>
<dbReference type="PANTHER" id="PTHR31973">
    <property type="entry name" value="POLYPROTEIN, PUTATIVE-RELATED"/>
    <property type="match status" value="1"/>
</dbReference>
<comment type="caution">
    <text evidence="1">The sequence shown here is derived from an EMBL/GenBank/DDBJ whole genome shotgun (WGS) entry which is preliminary data.</text>
</comment>
<gene>
    <name evidence="1" type="ORF">ACH5RR_016919</name>
</gene>
<evidence type="ECO:0000313" key="2">
    <source>
        <dbReference type="Proteomes" id="UP001630127"/>
    </source>
</evidence>
<dbReference type="Proteomes" id="UP001630127">
    <property type="component" value="Unassembled WGS sequence"/>
</dbReference>
<accession>A0ABD3A0Q5</accession>
<dbReference type="EMBL" id="JBJUIK010000007">
    <property type="protein sequence ID" value="KAL3524085.1"/>
    <property type="molecule type" value="Genomic_DNA"/>
</dbReference>